<keyword evidence="4" id="KW-0843">Virulence</keyword>
<evidence type="ECO:0008006" key="12">
    <source>
        <dbReference type="Google" id="ProtNLM"/>
    </source>
</evidence>
<evidence type="ECO:0000256" key="4">
    <source>
        <dbReference type="ARBA" id="ARBA00023026"/>
    </source>
</evidence>
<comment type="caution">
    <text evidence="10">The sequence shown here is derived from an EMBL/GenBank/DDBJ whole genome shotgun (WGS) entry which is preliminary data.</text>
</comment>
<proteinExistence type="predicted"/>
<gene>
    <name evidence="10" type="ORF">ACFPZN_34215</name>
</gene>
<reference evidence="11" key="1">
    <citation type="journal article" date="2019" name="Int. J. Syst. Evol. Microbiol.">
        <title>The Global Catalogue of Microorganisms (GCM) 10K type strain sequencing project: providing services to taxonomists for standard genome sequencing and annotation.</title>
        <authorList>
            <consortium name="The Broad Institute Genomics Platform"/>
            <consortium name="The Broad Institute Genome Sequencing Center for Infectious Disease"/>
            <person name="Wu L."/>
            <person name="Ma J."/>
        </authorList>
    </citation>
    <scope>NUCLEOTIDE SEQUENCE [LARGE SCALE GENOMIC DNA]</scope>
    <source>
        <strain evidence="11">KCTC 42087</strain>
    </source>
</reference>
<dbReference type="Gene3D" id="2.80.10.50">
    <property type="match status" value="1"/>
</dbReference>
<keyword evidence="7" id="KW-0998">Cell outer membrane</keyword>
<feature type="chain" id="PRO_5046714116" description="Ricin B lectin domain-containing protein" evidence="9">
    <location>
        <begin position="25"/>
        <end position="161"/>
    </location>
</feature>
<evidence type="ECO:0000313" key="10">
    <source>
        <dbReference type="EMBL" id="MFC5750703.1"/>
    </source>
</evidence>
<evidence type="ECO:0000256" key="7">
    <source>
        <dbReference type="ARBA" id="ARBA00023237"/>
    </source>
</evidence>
<evidence type="ECO:0000256" key="6">
    <source>
        <dbReference type="ARBA" id="ARBA00023139"/>
    </source>
</evidence>
<feature type="signal peptide" evidence="9">
    <location>
        <begin position="1"/>
        <end position="24"/>
    </location>
</feature>
<keyword evidence="2" id="KW-0800">Toxin</keyword>
<evidence type="ECO:0000313" key="11">
    <source>
        <dbReference type="Proteomes" id="UP001596074"/>
    </source>
</evidence>
<name>A0ABW1A7T0_9ACTN</name>
<evidence type="ECO:0000256" key="3">
    <source>
        <dbReference type="ARBA" id="ARBA00022729"/>
    </source>
</evidence>
<keyword evidence="11" id="KW-1185">Reference proteome</keyword>
<organism evidence="10 11">
    <name type="scientific">Actinomadura rugatobispora</name>
    <dbReference type="NCBI Taxonomy" id="1994"/>
    <lineage>
        <taxon>Bacteria</taxon>
        <taxon>Bacillati</taxon>
        <taxon>Actinomycetota</taxon>
        <taxon>Actinomycetes</taxon>
        <taxon>Streptosporangiales</taxon>
        <taxon>Thermomonosporaceae</taxon>
        <taxon>Actinomadura</taxon>
    </lineage>
</organism>
<evidence type="ECO:0000256" key="8">
    <source>
        <dbReference type="ARBA" id="ARBA00023288"/>
    </source>
</evidence>
<dbReference type="Pfam" id="PF03498">
    <property type="entry name" value="CDtoxinA"/>
    <property type="match status" value="1"/>
</dbReference>
<dbReference type="PROSITE" id="PS50231">
    <property type="entry name" value="RICIN_B_LECTIN"/>
    <property type="match status" value="1"/>
</dbReference>
<evidence type="ECO:0000256" key="9">
    <source>
        <dbReference type="SAM" id="SignalP"/>
    </source>
</evidence>
<dbReference type="InterPro" id="IPR003558">
    <property type="entry name" value="CDtoxinA/C"/>
</dbReference>
<dbReference type="Proteomes" id="UP001596074">
    <property type="component" value="Unassembled WGS sequence"/>
</dbReference>
<evidence type="ECO:0000256" key="5">
    <source>
        <dbReference type="ARBA" id="ARBA00023136"/>
    </source>
</evidence>
<sequence>MRARIVAAMAVGLSGLFSAPAAQASSGPIYWQFKNEASGRCLTTYASGAIHAIKCDSSQQSQQWHWLNSEWTEMRMLRNRWTGKCLVHHLDTDAVTSGACNDRTSRHWRKTSTFSPTGIDAWRNNDWNGTLANYYGSDRVFMSYRENGLPPSEKWAYTRTN</sequence>
<evidence type="ECO:0000256" key="1">
    <source>
        <dbReference type="ARBA" id="ARBA00004459"/>
    </source>
</evidence>
<keyword evidence="8" id="KW-0449">Lipoprotein</keyword>
<protein>
    <recommendedName>
        <fullName evidence="12">Ricin B lectin domain-containing protein</fullName>
    </recommendedName>
</protein>
<dbReference type="SUPFAM" id="SSF50370">
    <property type="entry name" value="Ricin B-like lectins"/>
    <property type="match status" value="1"/>
</dbReference>
<comment type="subcellular location">
    <subcellularLocation>
        <location evidence="1">Cell outer membrane</location>
        <topology evidence="1">Lipid-anchor</topology>
    </subcellularLocation>
</comment>
<keyword evidence="6" id="KW-0564">Palmitate</keyword>
<evidence type="ECO:0000256" key="2">
    <source>
        <dbReference type="ARBA" id="ARBA00022656"/>
    </source>
</evidence>
<keyword evidence="3 9" id="KW-0732">Signal</keyword>
<keyword evidence="5" id="KW-0472">Membrane</keyword>
<dbReference type="RefSeq" id="WP_378286460.1">
    <property type="nucleotide sequence ID" value="NZ_JBHSON010000057.1"/>
</dbReference>
<accession>A0ABW1A7T0</accession>
<dbReference type="InterPro" id="IPR035992">
    <property type="entry name" value="Ricin_B-like_lectins"/>
</dbReference>
<dbReference type="EMBL" id="JBHSON010000057">
    <property type="protein sequence ID" value="MFC5750703.1"/>
    <property type="molecule type" value="Genomic_DNA"/>
</dbReference>